<protein>
    <submittedName>
        <fullName evidence="5">P-type conjugative transfer protein VirB9</fullName>
    </submittedName>
</protein>
<keyword evidence="5" id="KW-0614">Plasmid</keyword>
<evidence type="ECO:0000313" key="6">
    <source>
        <dbReference type="Proteomes" id="UP000515917"/>
    </source>
</evidence>
<reference evidence="5 6" key="1">
    <citation type="submission" date="2018-01" db="EMBL/GenBank/DDBJ databases">
        <title>Genome sequence of Iodobacter sp. strain PCH194 isolated from Indian Trans-Himalaya.</title>
        <authorList>
            <person name="Kumar V."/>
            <person name="Thakur V."/>
            <person name="Kumar S."/>
            <person name="Singh D."/>
        </authorList>
    </citation>
    <scope>NUCLEOTIDE SEQUENCE [LARGE SCALE GENOMIC DNA]</scope>
    <source>
        <strain evidence="5 6">PCH194</strain>
        <plasmid evidence="5 6">pl2</plasmid>
    </source>
</reference>
<evidence type="ECO:0000313" key="5">
    <source>
        <dbReference type="EMBL" id="QBC45895.1"/>
    </source>
</evidence>
<evidence type="ECO:0000256" key="2">
    <source>
        <dbReference type="ARBA" id="ARBA00022729"/>
    </source>
</evidence>
<evidence type="ECO:0000256" key="1">
    <source>
        <dbReference type="ARBA" id="ARBA00006135"/>
    </source>
</evidence>
<organism evidence="5 6">
    <name type="scientific">Iodobacter fluviatilis</name>
    <dbReference type="NCBI Taxonomy" id="537"/>
    <lineage>
        <taxon>Bacteria</taxon>
        <taxon>Pseudomonadati</taxon>
        <taxon>Pseudomonadota</taxon>
        <taxon>Betaproteobacteria</taxon>
        <taxon>Neisseriales</taxon>
        <taxon>Chitinibacteraceae</taxon>
        <taxon>Iodobacter</taxon>
    </lineage>
</organism>
<comment type="similarity">
    <text evidence="1">Belongs to the TrbG/VirB9 family.</text>
</comment>
<feature type="signal peptide" evidence="3">
    <location>
        <begin position="1"/>
        <end position="24"/>
    </location>
</feature>
<evidence type="ECO:0000313" key="4">
    <source>
        <dbReference type="EMBL" id="QBC45842.1"/>
    </source>
</evidence>
<dbReference type="NCBIfam" id="TIGR02781">
    <property type="entry name" value="VirB9"/>
    <property type="match status" value="1"/>
</dbReference>
<dbReference type="KEGG" id="ifl:C1H71_20070"/>
<dbReference type="Pfam" id="PF03524">
    <property type="entry name" value="CagX"/>
    <property type="match status" value="1"/>
</dbReference>
<keyword evidence="6" id="KW-1185">Reference proteome</keyword>
<dbReference type="InterPro" id="IPR010258">
    <property type="entry name" value="Conjugal_tfr_TrbG/VirB9/CagX"/>
</dbReference>
<keyword evidence="2 3" id="KW-0732">Signal</keyword>
<dbReference type="EMBL" id="CP025782">
    <property type="protein sequence ID" value="QBC45895.1"/>
    <property type="molecule type" value="Genomic_DNA"/>
</dbReference>
<dbReference type="RefSeq" id="WP_130108318.1">
    <property type="nucleotide sequence ID" value="NZ_CP025782.1"/>
</dbReference>
<dbReference type="KEGG" id="ifl:C1H71_20340"/>
<dbReference type="InterPro" id="IPR014148">
    <property type="entry name" value="VirB9"/>
</dbReference>
<evidence type="ECO:0000256" key="3">
    <source>
        <dbReference type="SAM" id="SignalP"/>
    </source>
</evidence>
<proteinExistence type="inferred from homology"/>
<dbReference type="InterPro" id="IPR033645">
    <property type="entry name" value="VirB9/CagX/TrbG_C"/>
</dbReference>
<dbReference type="Proteomes" id="UP000515917">
    <property type="component" value="Plasmid pl2"/>
</dbReference>
<dbReference type="CDD" id="cd06911">
    <property type="entry name" value="VirB9_CagX_TrbG"/>
    <property type="match status" value="1"/>
</dbReference>
<geneLocation type="plasmid" evidence="5 6">
    <name>pl2</name>
</geneLocation>
<dbReference type="EMBL" id="CP025782">
    <property type="protein sequence ID" value="QBC45842.1"/>
    <property type="molecule type" value="Genomic_DNA"/>
</dbReference>
<dbReference type="Gene3D" id="2.60.40.2500">
    <property type="match status" value="1"/>
</dbReference>
<dbReference type="AlphaFoldDB" id="A0A7G3GG25"/>
<dbReference type="InterPro" id="IPR038161">
    <property type="entry name" value="VirB9/CagX/TrbG_C_sf"/>
</dbReference>
<gene>
    <name evidence="5" type="primary">virB9</name>
    <name evidence="4" type="ORF">C1H71_20070</name>
    <name evidence="5" type="ORF">C1H71_20340</name>
</gene>
<accession>A0A7G3GG25</accession>
<feature type="chain" id="PRO_5044657519" evidence="3">
    <location>
        <begin position="25"/>
        <end position="278"/>
    </location>
</feature>
<name>A0A7G3GG25_9NEIS</name>
<sequence>MKNGIKNIVIAMLIAGVITPAIHAAEVPVPSMRDARTKLVQYNADEVYTVNTYPGIATRIILGEGETVTDIATGFSTAWEIADRGNVIYVKPKQEKADTNMLVVTNKREYQFDLIMPNNPSKTATVFLNNRNIAYTIRFSYPEDVKVLSEEALKQATLKEKLAAQPIPKNWKYSMMVAENSSDIKPSEAFDDGRFTYIKFAAGRSWPAIFQVQDDKTEKIVNSNSEGEYMVIHKIGREFVLRQGKQVVGLYNDAYNPDGVPTATGVTVDGVERKVIAE</sequence>